<feature type="region of interest" description="Disordered" evidence="1">
    <location>
        <begin position="35"/>
        <end position="64"/>
    </location>
</feature>
<name>A0ABP0KKF4_9DINO</name>
<keyword evidence="3" id="KW-1185">Reference proteome</keyword>
<accession>A0ABP0KKF4</accession>
<gene>
    <name evidence="2" type="ORF">CCMP2556_LOCUS16372</name>
</gene>
<protein>
    <submittedName>
        <fullName evidence="2">Uncharacterized protein</fullName>
    </submittedName>
</protein>
<sequence length="369" mass="42528">MPPRRPGGKYKGLITRTKTDAALAAEADARAKKRQEEVLKRAAMRKQREKMDREGVGPDAVDPEEEKRQRILNLLMGGRRGDTKKFFQAWKKGAAQQRKEMKIHEREIGWKRHCNGMDPDFPKNCNGMKQLLPSSLTLPLNNFLALDTGDVESFRASRGRDYRMGMSGMSDKLKQATLSRAMGFLPEIKDRHAGHAHGRSQERVEEDRWFGPESEIQTVARSKSGELCFLDTRTMRIRHCPVEFGHVQVVRRRSSVLDLQGFELSYRVLSRALGPCPMWQNRMMLTPWHTGTAYVRLGLTWALQSSGVNSSEPVPPVSKKRGVWLRLRRLCDTSCRKTIFLEQGEARNVEWKWLSPTNIWKWKRDLVCR</sequence>
<evidence type="ECO:0000313" key="3">
    <source>
        <dbReference type="Proteomes" id="UP001642484"/>
    </source>
</evidence>
<dbReference type="Proteomes" id="UP001642484">
    <property type="component" value="Unassembled WGS sequence"/>
</dbReference>
<evidence type="ECO:0000313" key="2">
    <source>
        <dbReference type="EMBL" id="CAK9026467.1"/>
    </source>
</evidence>
<reference evidence="2 3" key="1">
    <citation type="submission" date="2024-02" db="EMBL/GenBank/DDBJ databases">
        <authorList>
            <person name="Chen Y."/>
            <person name="Shah S."/>
            <person name="Dougan E. K."/>
            <person name="Thang M."/>
            <person name="Chan C."/>
        </authorList>
    </citation>
    <scope>NUCLEOTIDE SEQUENCE [LARGE SCALE GENOMIC DNA]</scope>
</reference>
<comment type="caution">
    <text evidence="2">The sequence shown here is derived from an EMBL/GenBank/DDBJ whole genome shotgun (WGS) entry which is preliminary data.</text>
</comment>
<organism evidence="2 3">
    <name type="scientific">Durusdinium trenchii</name>
    <dbReference type="NCBI Taxonomy" id="1381693"/>
    <lineage>
        <taxon>Eukaryota</taxon>
        <taxon>Sar</taxon>
        <taxon>Alveolata</taxon>
        <taxon>Dinophyceae</taxon>
        <taxon>Suessiales</taxon>
        <taxon>Symbiodiniaceae</taxon>
        <taxon>Durusdinium</taxon>
    </lineage>
</organism>
<dbReference type="EMBL" id="CAXAMN010008779">
    <property type="protein sequence ID" value="CAK9026467.1"/>
    <property type="molecule type" value="Genomic_DNA"/>
</dbReference>
<proteinExistence type="predicted"/>
<evidence type="ECO:0000256" key="1">
    <source>
        <dbReference type="SAM" id="MobiDB-lite"/>
    </source>
</evidence>